<organism evidence="1 2">
    <name type="scientific">Mycena rosella</name>
    <name type="common">Pink bonnet</name>
    <name type="synonym">Agaricus rosellus</name>
    <dbReference type="NCBI Taxonomy" id="1033263"/>
    <lineage>
        <taxon>Eukaryota</taxon>
        <taxon>Fungi</taxon>
        <taxon>Dikarya</taxon>
        <taxon>Basidiomycota</taxon>
        <taxon>Agaricomycotina</taxon>
        <taxon>Agaricomycetes</taxon>
        <taxon>Agaricomycetidae</taxon>
        <taxon>Agaricales</taxon>
        <taxon>Marasmiineae</taxon>
        <taxon>Mycenaceae</taxon>
        <taxon>Mycena</taxon>
    </lineage>
</organism>
<dbReference type="AlphaFoldDB" id="A0AAD7G6Q7"/>
<reference evidence="1" key="1">
    <citation type="submission" date="2023-03" db="EMBL/GenBank/DDBJ databases">
        <title>Massive genome expansion in bonnet fungi (Mycena s.s.) driven by repeated elements and novel gene families across ecological guilds.</title>
        <authorList>
            <consortium name="Lawrence Berkeley National Laboratory"/>
            <person name="Harder C.B."/>
            <person name="Miyauchi S."/>
            <person name="Viragh M."/>
            <person name="Kuo A."/>
            <person name="Thoen E."/>
            <person name="Andreopoulos B."/>
            <person name="Lu D."/>
            <person name="Skrede I."/>
            <person name="Drula E."/>
            <person name="Henrissat B."/>
            <person name="Morin E."/>
            <person name="Kohler A."/>
            <person name="Barry K."/>
            <person name="LaButti K."/>
            <person name="Morin E."/>
            <person name="Salamov A."/>
            <person name="Lipzen A."/>
            <person name="Mereny Z."/>
            <person name="Hegedus B."/>
            <person name="Baldrian P."/>
            <person name="Stursova M."/>
            <person name="Weitz H."/>
            <person name="Taylor A."/>
            <person name="Grigoriev I.V."/>
            <person name="Nagy L.G."/>
            <person name="Martin F."/>
            <person name="Kauserud H."/>
        </authorList>
    </citation>
    <scope>NUCLEOTIDE SEQUENCE</scope>
    <source>
        <strain evidence="1">CBHHK067</strain>
    </source>
</reference>
<proteinExistence type="predicted"/>
<sequence>MAIVRAETHLARAAGCLLTVTFRGALPSPLVDVFFVTSSLHKLTLNGNLSNAAIGFRLPWSQITEYAADSDYNREHFAMLALLKTNPALRRLYVNRGCILDLDLPQLEEFTFEPLDTEVGWEDPLQNLSAFLALSRPPLTKLCLIGPDYSDVLLVDVLRQTPAFVDLCIQCRHNKTVETVDLAEVADFLHVGDEIHLPALQTVTFGGYGFEDYAKPGETVESRWRHASCPLTSFGLITRLEIGQAAAAKFKTLQTEGL</sequence>
<evidence type="ECO:0000313" key="1">
    <source>
        <dbReference type="EMBL" id="KAJ7671888.1"/>
    </source>
</evidence>
<evidence type="ECO:0000313" key="2">
    <source>
        <dbReference type="Proteomes" id="UP001221757"/>
    </source>
</evidence>
<gene>
    <name evidence="1" type="ORF">B0H17DRAFT_1208945</name>
</gene>
<keyword evidence="2" id="KW-1185">Reference proteome</keyword>
<comment type="caution">
    <text evidence="1">The sequence shown here is derived from an EMBL/GenBank/DDBJ whole genome shotgun (WGS) entry which is preliminary data.</text>
</comment>
<dbReference type="EMBL" id="JARKIE010000171">
    <property type="protein sequence ID" value="KAJ7671888.1"/>
    <property type="molecule type" value="Genomic_DNA"/>
</dbReference>
<accession>A0AAD7G6Q7</accession>
<protein>
    <submittedName>
        <fullName evidence="1">Uncharacterized protein</fullName>
    </submittedName>
</protein>
<name>A0AAD7G6Q7_MYCRO</name>
<dbReference type="Proteomes" id="UP001221757">
    <property type="component" value="Unassembled WGS sequence"/>
</dbReference>